<keyword evidence="2" id="KW-0418">Kinase</keyword>
<organism evidence="2 3">
    <name type="scientific">Basidiobolus meristosporus CBS 931.73</name>
    <dbReference type="NCBI Taxonomy" id="1314790"/>
    <lineage>
        <taxon>Eukaryota</taxon>
        <taxon>Fungi</taxon>
        <taxon>Fungi incertae sedis</taxon>
        <taxon>Zoopagomycota</taxon>
        <taxon>Entomophthoromycotina</taxon>
        <taxon>Basidiobolomycetes</taxon>
        <taxon>Basidiobolales</taxon>
        <taxon>Basidiobolaceae</taxon>
        <taxon>Basidiobolus</taxon>
    </lineage>
</organism>
<dbReference type="Proteomes" id="UP000193498">
    <property type="component" value="Unassembled WGS sequence"/>
</dbReference>
<protein>
    <submittedName>
        <fullName evidence="2">Choline/ethanolamine kinase</fullName>
    </submittedName>
</protein>
<dbReference type="GO" id="GO:0004103">
    <property type="term" value="F:choline kinase activity"/>
    <property type="evidence" value="ECO:0007669"/>
    <property type="project" value="TreeGrafter"/>
</dbReference>
<reference evidence="2 3" key="1">
    <citation type="submission" date="2016-07" db="EMBL/GenBank/DDBJ databases">
        <title>Pervasive Adenine N6-methylation of Active Genes in Fungi.</title>
        <authorList>
            <consortium name="DOE Joint Genome Institute"/>
            <person name="Mondo S.J."/>
            <person name="Dannebaum R.O."/>
            <person name="Kuo R.C."/>
            <person name="Labutti K."/>
            <person name="Haridas S."/>
            <person name="Kuo A."/>
            <person name="Salamov A."/>
            <person name="Ahrendt S.R."/>
            <person name="Lipzen A."/>
            <person name="Sullivan W."/>
            <person name="Andreopoulos W.B."/>
            <person name="Clum A."/>
            <person name="Lindquist E."/>
            <person name="Daum C."/>
            <person name="Ramamoorthy G.K."/>
            <person name="Gryganskyi A."/>
            <person name="Culley D."/>
            <person name="Magnuson J.K."/>
            <person name="James T.Y."/>
            <person name="O'Malley M.A."/>
            <person name="Stajich J.E."/>
            <person name="Spatafora J.W."/>
            <person name="Visel A."/>
            <person name="Grigoriev I.V."/>
        </authorList>
    </citation>
    <scope>NUCLEOTIDE SEQUENCE [LARGE SCALE GENOMIC DNA]</scope>
    <source>
        <strain evidence="2 3">CBS 931.73</strain>
    </source>
</reference>
<dbReference type="Pfam" id="PF01633">
    <property type="entry name" value="Choline_kinase"/>
    <property type="match status" value="1"/>
</dbReference>
<dbReference type="OrthoDB" id="3649325at2759"/>
<comment type="caution">
    <text evidence="2">The sequence shown here is derived from an EMBL/GenBank/DDBJ whole genome shotgun (WGS) entry which is preliminary data.</text>
</comment>
<dbReference type="GO" id="GO:0004305">
    <property type="term" value="F:ethanolamine kinase activity"/>
    <property type="evidence" value="ECO:0007669"/>
    <property type="project" value="TreeGrafter"/>
</dbReference>
<proteinExistence type="inferred from homology"/>
<dbReference type="InParanoid" id="A0A1Y1ZAD3"/>
<dbReference type="STRING" id="1314790.A0A1Y1ZAD3"/>
<dbReference type="PANTHER" id="PTHR22603:SF93">
    <property type="entry name" value="RE24176P"/>
    <property type="match status" value="1"/>
</dbReference>
<dbReference type="GO" id="GO:0006646">
    <property type="term" value="P:phosphatidylethanolamine biosynthetic process"/>
    <property type="evidence" value="ECO:0007669"/>
    <property type="project" value="TreeGrafter"/>
</dbReference>
<dbReference type="GO" id="GO:0005737">
    <property type="term" value="C:cytoplasm"/>
    <property type="evidence" value="ECO:0007669"/>
    <property type="project" value="TreeGrafter"/>
</dbReference>
<dbReference type="Gene3D" id="3.30.200.20">
    <property type="entry name" value="Phosphorylase Kinase, domain 1"/>
    <property type="match status" value="1"/>
</dbReference>
<dbReference type="PANTHER" id="PTHR22603">
    <property type="entry name" value="CHOLINE/ETHANOALAMINE KINASE"/>
    <property type="match status" value="1"/>
</dbReference>
<accession>A0A1Y1ZAD3</accession>
<comment type="similarity">
    <text evidence="1">Belongs to the choline/ethanolamine kinase family.</text>
</comment>
<dbReference type="EMBL" id="MCFE01000010">
    <property type="protein sequence ID" value="ORY07219.1"/>
    <property type="molecule type" value="Genomic_DNA"/>
</dbReference>
<dbReference type="Gene3D" id="3.90.1200.10">
    <property type="match status" value="1"/>
</dbReference>
<evidence type="ECO:0000256" key="1">
    <source>
        <dbReference type="ARBA" id="ARBA00038211"/>
    </source>
</evidence>
<evidence type="ECO:0000313" key="2">
    <source>
        <dbReference type="EMBL" id="ORY07219.1"/>
    </source>
</evidence>
<name>A0A1Y1ZAD3_9FUNG</name>
<dbReference type="InterPro" id="IPR011009">
    <property type="entry name" value="Kinase-like_dom_sf"/>
</dbReference>
<gene>
    <name evidence="2" type="ORF">K493DRAFT_273682</name>
</gene>
<keyword evidence="3" id="KW-1185">Reference proteome</keyword>
<keyword evidence="2" id="KW-0808">Transferase</keyword>
<dbReference type="SUPFAM" id="SSF56112">
    <property type="entry name" value="Protein kinase-like (PK-like)"/>
    <property type="match status" value="1"/>
</dbReference>
<sequence length="378" mass="43021">MATLTPVSVTLPEDGVPTKQLISDIIGTFLTKEWPSVCPETLTMSYNDSFVNAHCSVERPQPKMGTPIEPLKLFIKIHKTSLADAEIFKNLAPSKQEEALLCYEYGQSGLGAKVYGFFVTLDGSFGRIDEFLEARNMEPEDVENAVIRADVARALATFHAMKAPLEKRPVEPYYDAIIKGLQKYHKADKLKALGTEGGVNVDKLVDYEFGSRLRAVIDKLESLGAKTGWCIHDIQFMNILVKNDPKEGESKVALIDFEFVMRNYRALDIGGHFMQKMFKWFDEENKIANCRKYTEQEKRHFCEEYAQQWNKLTGDSDTGDQVFLESEYGYMLAITFDVHNMLCFMHDKDDKDPLNLLGLNKLFDEFVDQYAKLGLDKP</sequence>
<dbReference type="AlphaFoldDB" id="A0A1Y1ZAD3"/>
<evidence type="ECO:0000313" key="3">
    <source>
        <dbReference type="Proteomes" id="UP000193498"/>
    </source>
</evidence>